<dbReference type="InterPro" id="IPR001482">
    <property type="entry name" value="T2SS/T4SS_dom"/>
</dbReference>
<dbReference type="GO" id="GO:0016887">
    <property type="term" value="F:ATP hydrolysis activity"/>
    <property type="evidence" value="ECO:0007669"/>
    <property type="project" value="TreeGrafter"/>
</dbReference>
<keyword evidence="8" id="KW-1185">Reference proteome</keyword>
<keyword evidence="2" id="KW-0547">Nucleotide-binding</keyword>
<comment type="caution">
    <text evidence="6">The sequence shown here is derived from an EMBL/GenBank/DDBJ whole genome shotgun (WGS) entry which is preliminary data.</text>
</comment>
<dbReference type="Pfam" id="PF05157">
    <property type="entry name" value="MshEN"/>
    <property type="match status" value="1"/>
</dbReference>
<comment type="similarity">
    <text evidence="1">Belongs to the GSP E family.</text>
</comment>
<reference evidence="8" key="2">
    <citation type="journal article" date="2019" name="Int. J. Syst. Evol. Microbiol.">
        <title>The Global Catalogue of Microorganisms (GCM) 10K type strain sequencing project: providing services to taxonomists for standard genome sequencing and annotation.</title>
        <authorList>
            <consortium name="The Broad Institute Genomics Platform"/>
            <consortium name="The Broad Institute Genome Sequencing Center for Infectious Disease"/>
            <person name="Wu L."/>
            <person name="Ma J."/>
        </authorList>
    </citation>
    <scope>NUCLEOTIDE SEQUENCE [LARGE SCALE GENOMIC DNA]</scope>
    <source>
        <strain evidence="8">NBRC 111146</strain>
    </source>
</reference>
<evidence type="ECO:0000256" key="1">
    <source>
        <dbReference type="ARBA" id="ARBA00006611"/>
    </source>
</evidence>
<reference evidence="6 7" key="3">
    <citation type="submission" date="2019-07" db="EMBL/GenBank/DDBJ databases">
        <title>The draft genome sequence of Vibrio algivorus M1486.</title>
        <authorList>
            <person name="Meng X."/>
        </authorList>
    </citation>
    <scope>NUCLEOTIDE SEQUENCE [LARGE SCALE GENOMIC DNA]</scope>
    <source>
        <strain evidence="6 7">M1486</strain>
    </source>
</reference>
<reference evidence="5" key="1">
    <citation type="journal article" date="2014" name="Int. J. Syst. Evol. Microbiol.">
        <title>Complete genome of a new Firmicutes species belonging to the dominant human colonic microbiota ('Ruminococcus bicirculans') reveals two chromosomes and a selective capacity to utilize plant glucans.</title>
        <authorList>
            <consortium name="NISC Comparative Sequencing Program"/>
            <person name="Wegmann U."/>
            <person name="Louis P."/>
            <person name="Goesmann A."/>
            <person name="Henrissat B."/>
            <person name="Duncan S.H."/>
            <person name="Flint H.J."/>
        </authorList>
    </citation>
    <scope>NUCLEOTIDE SEQUENCE</scope>
    <source>
        <strain evidence="5">NBRC 111146</strain>
    </source>
</reference>
<dbReference type="FunFam" id="3.40.50.300:FF:000398">
    <property type="entry name" value="Type IV pilus assembly ATPase PilB"/>
    <property type="match status" value="1"/>
</dbReference>
<dbReference type="PROSITE" id="PS00662">
    <property type="entry name" value="T2SP_E"/>
    <property type="match status" value="1"/>
</dbReference>
<dbReference type="Proteomes" id="UP000319828">
    <property type="component" value="Unassembled WGS sequence"/>
</dbReference>
<dbReference type="InterPro" id="IPR027417">
    <property type="entry name" value="P-loop_NTPase"/>
</dbReference>
<dbReference type="Pfam" id="PF00437">
    <property type="entry name" value="T2SSE"/>
    <property type="match status" value="1"/>
</dbReference>
<dbReference type="SUPFAM" id="SSF160246">
    <property type="entry name" value="EspE N-terminal domain-like"/>
    <property type="match status" value="1"/>
</dbReference>
<dbReference type="Gene3D" id="3.40.50.300">
    <property type="entry name" value="P-loop containing nucleotide triphosphate hydrolases"/>
    <property type="match status" value="1"/>
</dbReference>
<dbReference type="OrthoDB" id="9804785at2"/>
<evidence type="ECO:0000313" key="8">
    <source>
        <dbReference type="Proteomes" id="UP001157156"/>
    </source>
</evidence>
<dbReference type="GO" id="GO:0005524">
    <property type="term" value="F:ATP binding"/>
    <property type="evidence" value="ECO:0007669"/>
    <property type="project" value="UniProtKB-KW"/>
</dbReference>
<evidence type="ECO:0000256" key="3">
    <source>
        <dbReference type="ARBA" id="ARBA00022840"/>
    </source>
</evidence>
<evidence type="ECO:0000313" key="6">
    <source>
        <dbReference type="EMBL" id="TVO38622.1"/>
    </source>
</evidence>
<feature type="domain" description="Bacterial type II secretion system protein E" evidence="4">
    <location>
        <begin position="382"/>
        <end position="396"/>
    </location>
</feature>
<evidence type="ECO:0000256" key="2">
    <source>
        <dbReference type="ARBA" id="ARBA00022741"/>
    </source>
</evidence>
<dbReference type="Gene3D" id="3.30.450.90">
    <property type="match status" value="1"/>
</dbReference>
<dbReference type="InterPro" id="IPR037257">
    <property type="entry name" value="T2SS_E_N_sf"/>
</dbReference>
<dbReference type="GO" id="GO:0005886">
    <property type="term" value="C:plasma membrane"/>
    <property type="evidence" value="ECO:0007669"/>
    <property type="project" value="TreeGrafter"/>
</dbReference>
<dbReference type="PANTHER" id="PTHR30258">
    <property type="entry name" value="TYPE II SECRETION SYSTEM PROTEIN GSPE-RELATED"/>
    <property type="match status" value="1"/>
</dbReference>
<dbReference type="SMART" id="SM00382">
    <property type="entry name" value="AAA"/>
    <property type="match status" value="1"/>
</dbReference>
<dbReference type="InterPro" id="IPR007831">
    <property type="entry name" value="T2SS_GspE_N"/>
</dbReference>
<dbReference type="EMBL" id="VMKJ01000005">
    <property type="protein sequence ID" value="TVO38622.1"/>
    <property type="molecule type" value="Genomic_DNA"/>
</dbReference>
<dbReference type="FunFam" id="3.30.300.160:FF:000002">
    <property type="entry name" value="Type II secretion system protein E"/>
    <property type="match status" value="1"/>
</dbReference>
<proteinExistence type="inferred from homology"/>
<keyword evidence="3" id="KW-0067">ATP-binding</keyword>
<evidence type="ECO:0000259" key="4">
    <source>
        <dbReference type="PROSITE" id="PS00662"/>
    </source>
</evidence>
<organism evidence="6 7">
    <name type="scientific">Vibrio algivorus</name>
    <dbReference type="NCBI Taxonomy" id="1667024"/>
    <lineage>
        <taxon>Bacteria</taxon>
        <taxon>Pseudomonadati</taxon>
        <taxon>Pseudomonadota</taxon>
        <taxon>Gammaproteobacteria</taxon>
        <taxon>Vibrionales</taxon>
        <taxon>Vibrionaceae</taxon>
        <taxon>Vibrio</taxon>
    </lineage>
</organism>
<name>A0A557PD81_9VIBR</name>
<evidence type="ECO:0000313" key="5">
    <source>
        <dbReference type="EMBL" id="GLT15068.1"/>
    </source>
</evidence>
<dbReference type="FunFam" id="3.30.450.90:FF:000001">
    <property type="entry name" value="Type II secretion system ATPase GspE"/>
    <property type="match status" value="1"/>
</dbReference>
<dbReference type="InterPro" id="IPR003593">
    <property type="entry name" value="AAA+_ATPase"/>
</dbReference>
<accession>A0A557PD81</accession>
<reference evidence="5" key="4">
    <citation type="submission" date="2023-01" db="EMBL/GenBank/DDBJ databases">
        <title>Draft genome sequence of Vibrio algivorus strain NBRC 111146.</title>
        <authorList>
            <person name="Sun Q."/>
            <person name="Mori K."/>
        </authorList>
    </citation>
    <scope>NUCLEOTIDE SEQUENCE</scope>
    <source>
        <strain evidence="5">NBRC 111146</strain>
    </source>
</reference>
<gene>
    <name evidence="5" type="primary">mshE</name>
    <name evidence="6" type="ORF">FOF44_04630</name>
    <name evidence="5" type="ORF">GCM10007931_20430</name>
</gene>
<dbReference type="Gene3D" id="3.30.300.160">
    <property type="entry name" value="Type II secretion system, protein E, N-terminal domain"/>
    <property type="match status" value="1"/>
</dbReference>
<dbReference type="RefSeq" id="WP_089122272.1">
    <property type="nucleotide sequence ID" value="NZ_BSPV01000006.1"/>
</dbReference>
<evidence type="ECO:0000313" key="7">
    <source>
        <dbReference type="Proteomes" id="UP000319828"/>
    </source>
</evidence>
<dbReference type="Proteomes" id="UP001157156">
    <property type="component" value="Unassembled WGS sequence"/>
</dbReference>
<dbReference type="CDD" id="cd01129">
    <property type="entry name" value="PulE-GspE-like"/>
    <property type="match status" value="1"/>
</dbReference>
<dbReference type="AlphaFoldDB" id="A0A557PD81"/>
<dbReference type="EMBL" id="BSPV01000006">
    <property type="protein sequence ID" value="GLT15068.1"/>
    <property type="molecule type" value="Genomic_DNA"/>
</dbReference>
<dbReference type="PANTHER" id="PTHR30258:SF29">
    <property type="entry name" value="MSHA PILUS ASSEMBLY ATPASE MSHE"/>
    <property type="match status" value="1"/>
</dbReference>
<protein>
    <submittedName>
        <fullName evidence="6">MSHA biogenesis protein MshE</fullName>
    </submittedName>
</protein>
<dbReference type="SUPFAM" id="SSF52540">
    <property type="entry name" value="P-loop containing nucleoside triphosphate hydrolases"/>
    <property type="match status" value="1"/>
</dbReference>
<sequence length="575" mass="63633">MAQVKLRKRLGDLLVEENVISQAQLDTALGSQKSTGRKLGDTLIRLGFLTEQKMLVFLSQQLALPLIDLSRANIDVQAVQLLPEVHARRLRALVIGHNGNALRVAMSDPADLAVQESLLTQLSNYSLEFVVASEKQLLSCFDRFYRRTKEIASFAEQLHAEHQGSTVFDLAFEDDESEEVTVVKLINSLFEDAIQVGASDIHIEPDSDVLRLRQRIDGVLHETLLNEVNVASALVLRLKLMANMDISEKRLPQDGRFNIRVRGQSVDIRISTMPVQFGESVVMRLLNQSSGIQSLDESGLSPDLLIRFRQQLRRPHGMILVTGPTGSGKTTTLYGALSELNEPGKKIITAEDPVEYRLPRVNQVQVNSKINLEFSTVLRTFLRQDPDIILIGEMRDQETVEIGLRAALTGHLVLSTLHTNDAVDSALRMMDMGAPGYLVASAVRAVMAQRLIRKVCLDCSDEHEPDASTQQWIATRFPNQVGASFKKGTGCQNCNLTGYRGRIGVFELLELDQPMMDALRCNDAVGFSVKARQTEGYKPLLASAMELALQGVVSLDEVMILAEGDSSANQQPILL</sequence>